<reference evidence="2" key="1">
    <citation type="submission" date="2021-06" db="EMBL/GenBank/DDBJ databases">
        <authorList>
            <person name="Kallberg Y."/>
            <person name="Tangrot J."/>
            <person name="Rosling A."/>
        </authorList>
    </citation>
    <scope>NUCLEOTIDE SEQUENCE</scope>
    <source>
        <strain evidence="2">BR232B</strain>
    </source>
</reference>
<dbReference type="EMBL" id="CAJVPI010000970">
    <property type="protein sequence ID" value="CAG8585832.1"/>
    <property type="molecule type" value="Genomic_DNA"/>
</dbReference>
<organism evidence="2 3">
    <name type="scientific">Paraglomus brasilianum</name>
    <dbReference type="NCBI Taxonomy" id="144538"/>
    <lineage>
        <taxon>Eukaryota</taxon>
        <taxon>Fungi</taxon>
        <taxon>Fungi incertae sedis</taxon>
        <taxon>Mucoromycota</taxon>
        <taxon>Glomeromycotina</taxon>
        <taxon>Glomeromycetes</taxon>
        <taxon>Paraglomerales</taxon>
        <taxon>Paraglomeraceae</taxon>
        <taxon>Paraglomus</taxon>
    </lineage>
</organism>
<evidence type="ECO:0000313" key="2">
    <source>
        <dbReference type="EMBL" id="CAG8585832.1"/>
    </source>
</evidence>
<feature type="region of interest" description="Disordered" evidence="1">
    <location>
        <begin position="28"/>
        <end position="54"/>
    </location>
</feature>
<evidence type="ECO:0000256" key="1">
    <source>
        <dbReference type="SAM" id="MobiDB-lite"/>
    </source>
</evidence>
<evidence type="ECO:0000313" key="3">
    <source>
        <dbReference type="Proteomes" id="UP000789739"/>
    </source>
</evidence>
<keyword evidence="3" id="KW-1185">Reference proteome</keyword>
<sequence length="113" mass="12838">MSFLDLTSSRKPFHFFALISNIRILPPHHERAGRPTTSSSSGKPACKFKARDSPLPPKFPRRLWIHKSSLASKQAFRTNRLLWAYVSDIAAHGIQKSEGLTTEEAFRCWMNIG</sequence>
<comment type="caution">
    <text evidence="2">The sequence shown here is derived from an EMBL/GenBank/DDBJ whole genome shotgun (WGS) entry which is preliminary data.</text>
</comment>
<protein>
    <submittedName>
        <fullName evidence="2">3870_t:CDS:1</fullName>
    </submittedName>
</protein>
<accession>A0A9N9G795</accession>
<gene>
    <name evidence="2" type="ORF">PBRASI_LOCUS6863</name>
</gene>
<dbReference type="Proteomes" id="UP000789739">
    <property type="component" value="Unassembled WGS sequence"/>
</dbReference>
<dbReference type="AlphaFoldDB" id="A0A9N9G795"/>
<proteinExistence type="predicted"/>
<name>A0A9N9G795_9GLOM</name>